<dbReference type="GO" id="GO:0006313">
    <property type="term" value="P:DNA transposition"/>
    <property type="evidence" value="ECO:0007669"/>
    <property type="project" value="InterPro"/>
</dbReference>
<dbReference type="PANTHER" id="PTHR33609:SF5">
    <property type="entry name" value="LOW CALCIUM RESPONSE LOCUS PROTEIN S"/>
    <property type="match status" value="1"/>
</dbReference>
<evidence type="ECO:0000313" key="1">
    <source>
        <dbReference type="EMBL" id="GGW96320.1"/>
    </source>
</evidence>
<dbReference type="SUPFAM" id="SSF46689">
    <property type="entry name" value="Homeodomain-like"/>
    <property type="match status" value="1"/>
</dbReference>
<dbReference type="InterPro" id="IPR002514">
    <property type="entry name" value="Transposase_8"/>
</dbReference>
<evidence type="ECO:0000313" key="2">
    <source>
        <dbReference type="Proteomes" id="UP000608345"/>
    </source>
</evidence>
<organism evidence="1 2">
    <name type="scientific">Advenella faeciporci</name>
    <dbReference type="NCBI Taxonomy" id="797535"/>
    <lineage>
        <taxon>Bacteria</taxon>
        <taxon>Pseudomonadati</taxon>
        <taxon>Pseudomonadota</taxon>
        <taxon>Betaproteobacteria</taxon>
        <taxon>Burkholderiales</taxon>
        <taxon>Alcaligenaceae</taxon>
    </lineage>
</organism>
<dbReference type="Pfam" id="PF01527">
    <property type="entry name" value="HTH_Tnp_1"/>
    <property type="match status" value="1"/>
</dbReference>
<dbReference type="InterPro" id="IPR009057">
    <property type="entry name" value="Homeodomain-like_sf"/>
</dbReference>
<accession>A0A918JRK7</accession>
<dbReference type="PANTHER" id="PTHR33609">
    <property type="entry name" value="LOW CALCIUM RESPONSE LOCUS PROTEIN S"/>
    <property type="match status" value="1"/>
</dbReference>
<gene>
    <name evidence="1" type="ORF">GCM10011450_27340</name>
</gene>
<reference evidence="1" key="1">
    <citation type="journal article" date="2014" name="Int. J. Syst. Evol. Microbiol.">
        <title>Complete genome sequence of Corynebacterium casei LMG S-19264T (=DSM 44701T), isolated from a smear-ripened cheese.</title>
        <authorList>
            <consortium name="US DOE Joint Genome Institute (JGI-PGF)"/>
            <person name="Walter F."/>
            <person name="Albersmeier A."/>
            <person name="Kalinowski J."/>
            <person name="Ruckert C."/>
        </authorList>
    </citation>
    <scope>NUCLEOTIDE SEQUENCE</scope>
    <source>
        <strain evidence="1">KCTC 23732</strain>
    </source>
</reference>
<proteinExistence type="predicted"/>
<protein>
    <submittedName>
        <fullName evidence="1">Transposase</fullName>
    </submittedName>
</protein>
<dbReference type="Gene3D" id="1.10.10.60">
    <property type="entry name" value="Homeodomain-like"/>
    <property type="match status" value="1"/>
</dbReference>
<dbReference type="AlphaFoldDB" id="A0A918JRK7"/>
<dbReference type="GO" id="GO:0003677">
    <property type="term" value="F:DNA binding"/>
    <property type="evidence" value="ECO:0007669"/>
    <property type="project" value="InterPro"/>
</dbReference>
<dbReference type="GO" id="GO:0004803">
    <property type="term" value="F:transposase activity"/>
    <property type="evidence" value="ECO:0007669"/>
    <property type="project" value="InterPro"/>
</dbReference>
<dbReference type="InterPro" id="IPR052546">
    <property type="entry name" value="Transposase_8_domain"/>
</dbReference>
<comment type="caution">
    <text evidence="1">The sequence shown here is derived from an EMBL/GenBank/DDBJ whole genome shotgun (WGS) entry which is preliminary data.</text>
</comment>
<sequence length="87" mass="9904">MKRSKFSEAQIVAILKLAEQGMKVTDICREHGISNATYYQWKSKYGGLEASDLKRLRDIEVENARLKKMYAELALENAAIKDLLGKL</sequence>
<keyword evidence="2" id="KW-1185">Reference proteome</keyword>
<dbReference type="EMBL" id="BMYS01000030">
    <property type="protein sequence ID" value="GGW96320.1"/>
    <property type="molecule type" value="Genomic_DNA"/>
</dbReference>
<dbReference type="Proteomes" id="UP000608345">
    <property type="component" value="Unassembled WGS sequence"/>
</dbReference>
<name>A0A918JRK7_9BURK</name>
<reference evidence="1" key="2">
    <citation type="submission" date="2020-09" db="EMBL/GenBank/DDBJ databases">
        <authorList>
            <person name="Sun Q."/>
            <person name="Kim S."/>
        </authorList>
    </citation>
    <scope>NUCLEOTIDE SEQUENCE</scope>
    <source>
        <strain evidence="1">KCTC 23732</strain>
    </source>
</reference>